<dbReference type="EMBL" id="UXUI01013442">
    <property type="protein sequence ID" value="VDD97343.1"/>
    <property type="molecule type" value="Genomic_DNA"/>
</dbReference>
<keyword evidence="3" id="KW-1185">Reference proteome</keyword>
<dbReference type="AlphaFoldDB" id="A0A0N4VPJ8"/>
<dbReference type="WBParaSite" id="EVEC_0001292701-mRNA-1">
    <property type="protein sequence ID" value="EVEC_0001292701-mRNA-1"/>
    <property type="gene ID" value="EVEC_0001292701"/>
</dbReference>
<feature type="region of interest" description="Disordered" evidence="1">
    <location>
        <begin position="38"/>
        <end position="70"/>
    </location>
</feature>
<accession>A0A0N4VPJ8</accession>
<gene>
    <name evidence="2" type="ORF">EVEC_LOCUS12094</name>
</gene>
<reference evidence="2 3" key="2">
    <citation type="submission" date="2018-10" db="EMBL/GenBank/DDBJ databases">
        <authorList>
            <consortium name="Pathogen Informatics"/>
        </authorList>
    </citation>
    <scope>NUCLEOTIDE SEQUENCE [LARGE SCALE GENOMIC DNA]</scope>
</reference>
<evidence type="ECO:0000313" key="2">
    <source>
        <dbReference type="EMBL" id="VDD97343.1"/>
    </source>
</evidence>
<proteinExistence type="predicted"/>
<organism evidence="4">
    <name type="scientific">Enterobius vermicularis</name>
    <name type="common">Human pinworm</name>
    <dbReference type="NCBI Taxonomy" id="51028"/>
    <lineage>
        <taxon>Eukaryota</taxon>
        <taxon>Metazoa</taxon>
        <taxon>Ecdysozoa</taxon>
        <taxon>Nematoda</taxon>
        <taxon>Chromadorea</taxon>
        <taxon>Rhabditida</taxon>
        <taxon>Spirurina</taxon>
        <taxon>Oxyuridomorpha</taxon>
        <taxon>Oxyuroidea</taxon>
        <taxon>Oxyuridae</taxon>
        <taxon>Enterobius</taxon>
    </lineage>
</organism>
<sequence>MADYIKQVTVTGDVSTIVNDLKNTNDGRLVLFSVENKGEQSTGERWNKNRGTEGKKIAEKKDSGKMGKSSGNGLANALVSYVATAAAAAEFHANNTYSDIIK</sequence>
<feature type="compositionally biased region" description="Basic and acidic residues" evidence="1">
    <location>
        <begin position="45"/>
        <end position="65"/>
    </location>
</feature>
<dbReference type="Proteomes" id="UP000274131">
    <property type="component" value="Unassembled WGS sequence"/>
</dbReference>
<evidence type="ECO:0000256" key="1">
    <source>
        <dbReference type="SAM" id="MobiDB-lite"/>
    </source>
</evidence>
<evidence type="ECO:0000313" key="3">
    <source>
        <dbReference type="Proteomes" id="UP000274131"/>
    </source>
</evidence>
<evidence type="ECO:0000313" key="4">
    <source>
        <dbReference type="WBParaSite" id="EVEC_0001292701-mRNA-1"/>
    </source>
</evidence>
<reference evidence="4" key="1">
    <citation type="submission" date="2017-02" db="UniProtKB">
        <authorList>
            <consortium name="WormBaseParasite"/>
        </authorList>
    </citation>
    <scope>IDENTIFICATION</scope>
</reference>
<protein>
    <submittedName>
        <fullName evidence="4">Variable large protein</fullName>
    </submittedName>
</protein>
<name>A0A0N4VPJ8_ENTVE</name>